<dbReference type="GO" id="GO:0051117">
    <property type="term" value="F:ATPase binding"/>
    <property type="evidence" value="ECO:0007669"/>
    <property type="project" value="TreeGrafter"/>
</dbReference>
<feature type="transmembrane region" description="Helical" evidence="8">
    <location>
        <begin position="433"/>
        <end position="461"/>
    </location>
</feature>
<feature type="transmembrane region" description="Helical" evidence="8">
    <location>
        <begin position="594"/>
        <end position="617"/>
    </location>
</feature>
<keyword evidence="3" id="KW-0813">Transport</keyword>
<keyword evidence="10" id="KW-1185">Reference proteome</keyword>
<name>A0AAE3J7C9_9FIRM</name>
<accession>A0AAE3J7C9</accession>
<comment type="caution">
    <text evidence="9">The sequence shown here is derived from an EMBL/GenBank/DDBJ whole genome shotgun (WGS) entry which is preliminary data.</text>
</comment>
<evidence type="ECO:0000313" key="10">
    <source>
        <dbReference type="Proteomes" id="UP001197875"/>
    </source>
</evidence>
<evidence type="ECO:0000313" key="9">
    <source>
        <dbReference type="EMBL" id="MCC2190736.1"/>
    </source>
</evidence>
<evidence type="ECO:0000256" key="4">
    <source>
        <dbReference type="ARBA" id="ARBA00022692"/>
    </source>
</evidence>
<feature type="transmembrane region" description="Helical" evidence="8">
    <location>
        <begin position="389"/>
        <end position="413"/>
    </location>
</feature>
<comment type="subcellular location">
    <subcellularLocation>
        <location evidence="1">Membrane</location>
        <topology evidence="1">Multi-pass membrane protein</topology>
    </subcellularLocation>
</comment>
<dbReference type="PANTHER" id="PTHR11629">
    <property type="entry name" value="VACUOLAR PROTON ATPASES"/>
    <property type="match status" value="1"/>
</dbReference>
<dbReference type="GO" id="GO:0016471">
    <property type="term" value="C:vacuolar proton-transporting V-type ATPase complex"/>
    <property type="evidence" value="ECO:0007669"/>
    <property type="project" value="TreeGrafter"/>
</dbReference>
<dbReference type="GO" id="GO:0007035">
    <property type="term" value="P:vacuolar acidification"/>
    <property type="evidence" value="ECO:0007669"/>
    <property type="project" value="TreeGrafter"/>
</dbReference>
<feature type="transmembrane region" description="Helical" evidence="8">
    <location>
        <begin position="473"/>
        <end position="495"/>
    </location>
</feature>
<evidence type="ECO:0000256" key="5">
    <source>
        <dbReference type="ARBA" id="ARBA00022989"/>
    </source>
</evidence>
<evidence type="ECO:0000256" key="1">
    <source>
        <dbReference type="ARBA" id="ARBA00004141"/>
    </source>
</evidence>
<dbReference type="GO" id="GO:0046961">
    <property type="term" value="F:proton-transporting ATPase activity, rotational mechanism"/>
    <property type="evidence" value="ECO:0007669"/>
    <property type="project" value="InterPro"/>
</dbReference>
<evidence type="ECO:0000256" key="2">
    <source>
        <dbReference type="ARBA" id="ARBA00009904"/>
    </source>
</evidence>
<dbReference type="InterPro" id="IPR002490">
    <property type="entry name" value="V-ATPase_116kDa_su"/>
</dbReference>
<proteinExistence type="inferred from homology"/>
<evidence type="ECO:0000256" key="3">
    <source>
        <dbReference type="ARBA" id="ARBA00022448"/>
    </source>
</evidence>
<keyword evidence="6" id="KW-0406">Ion transport</keyword>
<protein>
    <submittedName>
        <fullName evidence="9">ATPase</fullName>
    </submittedName>
</protein>
<evidence type="ECO:0000256" key="8">
    <source>
        <dbReference type="SAM" id="Phobius"/>
    </source>
</evidence>
<dbReference type="Pfam" id="PF01496">
    <property type="entry name" value="V_ATPase_I"/>
    <property type="match status" value="1"/>
</dbReference>
<keyword evidence="4 8" id="KW-0812">Transmembrane</keyword>
<comment type="similarity">
    <text evidence="2">Belongs to the V-ATPase 116 kDa subunit family.</text>
</comment>
<gene>
    <name evidence="9" type="ORF">LKD71_13170</name>
</gene>
<organism evidence="9 10">
    <name type="scientific">Fusicatenibacter faecihominis</name>
    <dbReference type="NCBI Taxonomy" id="2881276"/>
    <lineage>
        <taxon>Bacteria</taxon>
        <taxon>Bacillati</taxon>
        <taxon>Bacillota</taxon>
        <taxon>Clostridia</taxon>
        <taxon>Lachnospirales</taxon>
        <taxon>Lachnospiraceae</taxon>
        <taxon>Fusicatenibacter</taxon>
    </lineage>
</organism>
<dbReference type="EMBL" id="JAJEPR010000026">
    <property type="protein sequence ID" value="MCC2190736.1"/>
    <property type="molecule type" value="Genomic_DNA"/>
</dbReference>
<feature type="transmembrane region" description="Helical" evidence="8">
    <location>
        <begin position="351"/>
        <end position="382"/>
    </location>
</feature>
<sequence>MIEKMKFLSITGPKADIDRVVNQYLSKYEIHLENALSELKTVEELRPFMEINPYKELLNKANEFVSQLSQPVSEETGSMDVDTAVKTIQELSGYAANFQEKRTELSKKHEELLSSLQWIEPFLNFDFNIHEVFGFKFVKYRFGKIAHEYYEKFEKYVYDNLDTVFFKCASDEQYVWGVYFVPATQAVKVDAVYSSLHFERMRIPDEYEGTPEEAVSRLKKDLASIDEQLKNCQAEVGKKLESRRSDLLKARNTLDSLSTNFDVRKLAACTKAKNDKQVFYILCGWMTERDAERFQKDIEDDVNLYCILEDDENNILNQPPTKLKNPKLFKPFEMYIRMYGLPAYNEIDPTIFVAITYSLIFGAMFGDAGQGLCLLIGGFLLYKFKKIDLAAIISCAGFFSTIFGFLYGSFFGFEDVLPALWLKPMNNMMTVPFIGKLNTVFIVAVGFGMFLILVAMIMHIINGIKAHDPESAWFDTNGLAGLVFYGAVVAVIALIMTGKKMPATIVLIVMFLLPLLVIAFKEPLAKLVEHKADVMPKEKGMFVVQTIFELFEVLLSYFSNTISFVRVGAFAVSHAAMMEVVLMLAGAEAGSPNWIVVILGNLFVCGMEGLIVGIQVLRLEYYEMFSRFYKGTGREFIPFRKIEKE</sequence>
<feature type="transmembrane region" description="Helical" evidence="8">
    <location>
        <begin position="564"/>
        <end position="587"/>
    </location>
</feature>
<dbReference type="PANTHER" id="PTHR11629:SF63">
    <property type="entry name" value="V-TYPE PROTON ATPASE SUBUNIT A"/>
    <property type="match status" value="1"/>
</dbReference>
<keyword evidence="7 8" id="KW-0472">Membrane</keyword>
<reference evidence="9 10" key="1">
    <citation type="submission" date="2021-10" db="EMBL/GenBank/DDBJ databases">
        <title>Anaerobic single-cell dispensing facilitates the cultivation of human gut bacteria.</title>
        <authorList>
            <person name="Afrizal A."/>
        </authorList>
    </citation>
    <scope>NUCLEOTIDE SEQUENCE [LARGE SCALE GENOMIC DNA]</scope>
    <source>
        <strain evidence="9 10">CLA-AA-H277</strain>
    </source>
</reference>
<evidence type="ECO:0000256" key="7">
    <source>
        <dbReference type="ARBA" id="ARBA00023136"/>
    </source>
</evidence>
<dbReference type="RefSeq" id="WP_178045199.1">
    <property type="nucleotide sequence ID" value="NZ_JAJEPR010000026.1"/>
</dbReference>
<dbReference type="Proteomes" id="UP001197875">
    <property type="component" value="Unassembled WGS sequence"/>
</dbReference>
<dbReference type="GO" id="GO:0033179">
    <property type="term" value="C:proton-transporting V-type ATPase, V0 domain"/>
    <property type="evidence" value="ECO:0007669"/>
    <property type="project" value="InterPro"/>
</dbReference>
<feature type="transmembrane region" description="Helical" evidence="8">
    <location>
        <begin position="501"/>
        <end position="520"/>
    </location>
</feature>
<keyword evidence="5 8" id="KW-1133">Transmembrane helix</keyword>
<dbReference type="AlphaFoldDB" id="A0AAE3J7C9"/>
<evidence type="ECO:0000256" key="6">
    <source>
        <dbReference type="ARBA" id="ARBA00023065"/>
    </source>
</evidence>